<dbReference type="Gene3D" id="1.10.530.10">
    <property type="match status" value="1"/>
</dbReference>
<dbReference type="InterPro" id="IPR041219">
    <property type="entry name" value="Phage_lysozyme2"/>
</dbReference>
<evidence type="ECO:0000313" key="4">
    <source>
        <dbReference type="EMBL" id="RGE84393.1"/>
    </source>
</evidence>
<dbReference type="InterPro" id="IPR057370">
    <property type="entry name" value="ELLD"/>
</dbReference>
<comment type="caution">
    <text evidence="4">The sequence shown here is derived from an EMBL/GenBank/DDBJ whole genome shotgun (WGS) entry which is preliminary data.</text>
</comment>
<dbReference type="Pfam" id="PF25309">
    <property type="entry name" value="ELLD"/>
    <property type="match status" value="1"/>
</dbReference>
<dbReference type="Gene3D" id="3.90.1720.10">
    <property type="entry name" value="endopeptidase domain like (from Nostoc punctiforme)"/>
    <property type="match status" value="1"/>
</dbReference>
<reference evidence="4 5" key="1">
    <citation type="submission" date="2018-08" db="EMBL/GenBank/DDBJ databases">
        <title>A genome reference for cultivated species of the human gut microbiota.</title>
        <authorList>
            <person name="Zou Y."/>
            <person name="Xue W."/>
            <person name="Luo G."/>
        </authorList>
    </citation>
    <scope>NUCLEOTIDE SEQUENCE [LARGE SCALE GENOMIC DNA]</scope>
    <source>
        <strain evidence="4 5">AF37-2AT</strain>
    </source>
</reference>
<dbReference type="Proteomes" id="UP000261080">
    <property type="component" value="Unassembled WGS sequence"/>
</dbReference>
<dbReference type="Pfam" id="PF05382">
    <property type="entry name" value="Amidase_5"/>
    <property type="match status" value="1"/>
</dbReference>
<organism evidence="4 5">
    <name type="scientific">Sellimonas intestinalis</name>
    <dbReference type="NCBI Taxonomy" id="1653434"/>
    <lineage>
        <taxon>Bacteria</taxon>
        <taxon>Bacillati</taxon>
        <taxon>Bacillota</taxon>
        <taxon>Clostridia</taxon>
        <taxon>Lachnospirales</taxon>
        <taxon>Lachnospiraceae</taxon>
        <taxon>Sellimonas</taxon>
    </lineage>
</organism>
<dbReference type="InterPro" id="IPR038765">
    <property type="entry name" value="Papain-like_cys_pep_sf"/>
</dbReference>
<evidence type="ECO:0000259" key="2">
    <source>
        <dbReference type="Pfam" id="PF18013"/>
    </source>
</evidence>
<evidence type="ECO:0000259" key="3">
    <source>
        <dbReference type="Pfam" id="PF25309"/>
    </source>
</evidence>
<feature type="domain" description="Phage tail lysozyme" evidence="2">
    <location>
        <begin position="6"/>
        <end position="146"/>
    </location>
</feature>
<dbReference type="SUPFAM" id="SSF54001">
    <property type="entry name" value="Cysteine proteinases"/>
    <property type="match status" value="1"/>
</dbReference>
<name>A0A3E3JYD3_9FIRM</name>
<feature type="domain" description="Bacteriophage lysin" evidence="1">
    <location>
        <begin position="159"/>
        <end position="259"/>
    </location>
</feature>
<evidence type="ECO:0000259" key="1">
    <source>
        <dbReference type="Pfam" id="PF05382"/>
    </source>
</evidence>
<protein>
    <submittedName>
        <fullName evidence="4">Peptidase M23</fullName>
    </submittedName>
</protein>
<dbReference type="Pfam" id="PF18013">
    <property type="entry name" value="Phage_lysozyme2"/>
    <property type="match status" value="1"/>
</dbReference>
<dbReference type="AlphaFoldDB" id="A0A3E3JYD3"/>
<gene>
    <name evidence="4" type="ORF">DW016_15610</name>
</gene>
<keyword evidence="5" id="KW-1185">Reference proteome</keyword>
<accession>A0A3E3JYD3</accession>
<feature type="domain" description="Endolysin-like" evidence="3">
    <location>
        <begin position="262"/>
        <end position="302"/>
    </location>
</feature>
<evidence type="ECO:0000313" key="5">
    <source>
        <dbReference type="Proteomes" id="UP000261080"/>
    </source>
</evidence>
<sequence>MGYIENGTEIAKKLNKQYGWARNPIVSYLANAQQESNLNPASFQSGQGNWNSGVGLNQWTPGTNLQTRARAIGRTDYLTIDCQLAVTDYERRTGIQYYATSAYNISFNDFIKSSRDIEWLTYAWEANYERAGTPMMENRLRYAREWDTRIDGILKNIVEEAVQWAIDTANDSSHGYDQGNRWGPDYDCSSFLTTAYRKAGLSIGGGTAVNTANMRSYFMAAGFQDVTSQVNFRSGSGIIRGDVLITGQKGHTAMSIGDGQVVQASINEFGGTVGGQTGDQTGQEIWVTRYYNYPWGYCLRYPGGGSVTPPEPKNVAFVRWIPA</sequence>
<dbReference type="RefSeq" id="WP_117493916.1">
    <property type="nucleotide sequence ID" value="NZ_CALBAT010000008.1"/>
</dbReference>
<proteinExistence type="predicted"/>
<dbReference type="EMBL" id="QVLX01000017">
    <property type="protein sequence ID" value="RGE84393.1"/>
    <property type="molecule type" value="Genomic_DNA"/>
</dbReference>
<dbReference type="OrthoDB" id="9809781at2"/>
<dbReference type="InterPro" id="IPR008044">
    <property type="entry name" value="Phage_lysin"/>
</dbReference>